<dbReference type="EMBL" id="WJXZ01000010">
    <property type="protein sequence ID" value="MRS63110.1"/>
    <property type="molecule type" value="Genomic_DNA"/>
</dbReference>
<evidence type="ECO:0000313" key="2">
    <source>
        <dbReference type="EMBL" id="MRS63110.1"/>
    </source>
</evidence>
<name>A0A7K0EMP2_9BACT</name>
<sequence>METTNETGASTDKNEILKKYTRQPYPTLVKPAPNTEPDETDENEDGRYRALVQHMEKRGNAPRFRIIDRRGHIYGCGYAYLLGWFYTPPETLSIQTTTHVFTLTGKGLGKIEQSLLREKVKELREFHPGHDLEPEPDQPIITALTISSPFDKTAE</sequence>
<organism evidence="2 3">
    <name type="scientific">Larkinella terrae</name>
    <dbReference type="NCBI Taxonomy" id="2025311"/>
    <lineage>
        <taxon>Bacteria</taxon>
        <taxon>Pseudomonadati</taxon>
        <taxon>Bacteroidota</taxon>
        <taxon>Cytophagia</taxon>
        <taxon>Cytophagales</taxon>
        <taxon>Spirosomataceae</taxon>
        <taxon>Larkinella</taxon>
    </lineage>
</organism>
<keyword evidence="3" id="KW-1185">Reference proteome</keyword>
<dbReference type="Proteomes" id="UP000441754">
    <property type="component" value="Unassembled WGS sequence"/>
</dbReference>
<comment type="caution">
    <text evidence="2">The sequence shown here is derived from an EMBL/GenBank/DDBJ whole genome shotgun (WGS) entry which is preliminary data.</text>
</comment>
<feature type="region of interest" description="Disordered" evidence="1">
    <location>
        <begin position="1"/>
        <end position="44"/>
    </location>
</feature>
<feature type="compositionally biased region" description="Polar residues" evidence="1">
    <location>
        <begin position="1"/>
        <end position="11"/>
    </location>
</feature>
<evidence type="ECO:0000313" key="3">
    <source>
        <dbReference type="Proteomes" id="UP000441754"/>
    </source>
</evidence>
<reference evidence="2 3" key="1">
    <citation type="journal article" date="2018" name="Antonie Van Leeuwenhoek">
        <title>Larkinella terrae sp. nov., isolated from soil on Jeju Island, South Korea.</title>
        <authorList>
            <person name="Ten L.N."/>
            <person name="Jeon J."/>
            <person name="Park S.J."/>
            <person name="Park S."/>
            <person name="Lee S.Y."/>
            <person name="Kim M.K."/>
            <person name="Jung H.Y."/>
        </authorList>
    </citation>
    <scope>NUCLEOTIDE SEQUENCE [LARGE SCALE GENOMIC DNA]</scope>
    <source>
        <strain evidence="2 3">KCTC 52001</strain>
    </source>
</reference>
<gene>
    <name evidence="2" type="ORF">GJJ30_17555</name>
</gene>
<protein>
    <submittedName>
        <fullName evidence="2">Uncharacterized protein</fullName>
    </submittedName>
</protein>
<dbReference type="OrthoDB" id="957477at2"/>
<proteinExistence type="predicted"/>
<dbReference type="RefSeq" id="WP_154176490.1">
    <property type="nucleotide sequence ID" value="NZ_WJXZ01000010.1"/>
</dbReference>
<evidence type="ECO:0000256" key="1">
    <source>
        <dbReference type="SAM" id="MobiDB-lite"/>
    </source>
</evidence>
<accession>A0A7K0EMP2</accession>
<dbReference type="AlphaFoldDB" id="A0A7K0EMP2"/>